<evidence type="ECO:0000313" key="12">
    <source>
        <dbReference type="Proteomes" id="UP001595075"/>
    </source>
</evidence>
<dbReference type="InterPro" id="IPR046451">
    <property type="entry name" value="HgmA_C"/>
</dbReference>
<dbReference type="EMBL" id="JAZHXI010000007">
    <property type="protein sequence ID" value="KAL2070141.1"/>
    <property type="molecule type" value="Genomic_DNA"/>
</dbReference>
<dbReference type="CDD" id="cd07000">
    <property type="entry name" value="cupin_HGO_N"/>
    <property type="match status" value="1"/>
</dbReference>
<proteinExistence type="inferred from homology"/>
<evidence type="ECO:0000313" key="11">
    <source>
        <dbReference type="EMBL" id="KAL2070141.1"/>
    </source>
</evidence>
<evidence type="ECO:0000256" key="6">
    <source>
        <dbReference type="ARBA" id="ARBA00022964"/>
    </source>
</evidence>
<organism evidence="11 12">
    <name type="scientific">Oculimacula yallundae</name>
    <dbReference type="NCBI Taxonomy" id="86028"/>
    <lineage>
        <taxon>Eukaryota</taxon>
        <taxon>Fungi</taxon>
        <taxon>Dikarya</taxon>
        <taxon>Ascomycota</taxon>
        <taxon>Pezizomycotina</taxon>
        <taxon>Leotiomycetes</taxon>
        <taxon>Helotiales</taxon>
        <taxon>Ploettnerulaceae</taxon>
        <taxon>Oculimacula</taxon>
    </lineage>
</organism>
<keyword evidence="7" id="KW-0560">Oxidoreductase</keyword>
<gene>
    <name evidence="11" type="ORF">VTL71DRAFT_14821</name>
</gene>
<feature type="domain" description="Homogentisate 1,2-dioxygenase N-terminal" evidence="10">
    <location>
        <begin position="13"/>
        <end position="279"/>
    </location>
</feature>
<name>A0ABR4CLP4_9HELO</name>
<dbReference type="EC" id="1.13.11.5" evidence="4"/>
<keyword evidence="8" id="KW-0408">Iron</keyword>
<evidence type="ECO:0000259" key="10">
    <source>
        <dbReference type="Pfam" id="PF20510"/>
    </source>
</evidence>
<evidence type="ECO:0000256" key="4">
    <source>
        <dbReference type="ARBA" id="ARBA00013127"/>
    </source>
</evidence>
<evidence type="ECO:0000259" key="9">
    <source>
        <dbReference type="Pfam" id="PF04209"/>
    </source>
</evidence>
<dbReference type="InterPro" id="IPR046452">
    <property type="entry name" value="HgmA_N"/>
</dbReference>
<comment type="cofactor">
    <cofactor evidence="1">
        <name>Fe cation</name>
        <dbReference type="ChEBI" id="CHEBI:24875"/>
    </cofactor>
</comment>
<dbReference type="InterPro" id="IPR011051">
    <property type="entry name" value="RmlC_Cupin_sf"/>
</dbReference>
<sequence length="443" mass="49716">MPTSRFTVEDPYTYLHGLGSYHETEAIPETLPIGQNSPQKPAHGLYAEKFSGTAFTAPRHENQQTWLYRILPAAAHRAFEPVASQVHISQKTHQIPNQLRWNPFDFDLTTSWVESLRRVSEAGDPTMKYGLAIYVYATGTDMAKNEAFYSADGDFLIVPQHGVLSIQTEMGNILLRANEICVIPRGIRYRVTLPEGPARGYICELYQGHYQLPELGPIGSNCLANARDFQIPTAHFDEDTSEWHVISKFNNSLFSAVQFHTPFDVVGWHGTYYPYKYDLGRFNTIGSISYDHPDPSIFTVLTGPSDHAGTAIADFVIFPPRWLVQEDTFRPPWYHRNTMSEFMGLISGDYDAKTGKGFQPAGASLHNIMSAHGPDAGAHRGASEADLKPQKVGEGSMAFMFESCLMLGVTEWGLKTCEKVQEDYSAESWEPLKPHFKRPAQKE</sequence>
<keyword evidence="6" id="KW-0223">Dioxygenase</keyword>
<protein>
    <recommendedName>
        <fullName evidence="4">homogentisate 1,2-dioxygenase</fullName>
        <ecNumber evidence="4">1.13.11.5</ecNumber>
    </recommendedName>
</protein>
<evidence type="ECO:0000256" key="3">
    <source>
        <dbReference type="ARBA" id="ARBA00007757"/>
    </source>
</evidence>
<dbReference type="Pfam" id="PF20510">
    <property type="entry name" value="HgmA_N"/>
    <property type="match status" value="1"/>
</dbReference>
<dbReference type="PANTHER" id="PTHR11056:SF0">
    <property type="entry name" value="HOMOGENTISATE 1,2-DIOXYGENASE"/>
    <property type="match status" value="1"/>
</dbReference>
<evidence type="ECO:0000256" key="7">
    <source>
        <dbReference type="ARBA" id="ARBA00023002"/>
    </source>
</evidence>
<accession>A0ABR4CLP4</accession>
<keyword evidence="5" id="KW-0479">Metal-binding</keyword>
<evidence type="ECO:0000256" key="8">
    <source>
        <dbReference type="ARBA" id="ARBA00023004"/>
    </source>
</evidence>
<dbReference type="InterPro" id="IPR005708">
    <property type="entry name" value="Homogentis_dOase"/>
</dbReference>
<evidence type="ECO:0000256" key="2">
    <source>
        <dbReference type="ARBA" id="ARBA00004704"/>
    </source>
</evidence>
<dbReference type="NCBIfam" id="TIGR01015">
    <property type="entry name" value="hmgA"/>
    <property type="match status" value="1"/>
</dbReference>
<evidence type="ECO:0000256" key="1">
    <source>
        <dbReference type="ARBA" id="ARBA00001962"/>
    </source>
</evidence>
<comment type="pathway">
    <text evidence="2">Amino-acid degradation; L-phenylalanine degradation; acetoacetate and fumarate from L-phenylalanine: step 4/6.</text>
</comment>
<dbReference type="Pfam" id="PF04209">
    <property type="entry name" value="HgmA_C"/>
    <property type="match status" value="1"/>
</dbReference>
<dbReference type="PANTHER" id="PTHR11056">
    <property type="entry name" value="HOMOGENTISATE 1,2-DIOXYGENASE"/>
    <property type="match status" value="1"/>
</dbReference>
<feature type="domain" description="Homogentisate 1,2-dioxygenase C-terminal" evidence="9">
    <location>
        <begin position="281"/>
        <end position="436"/>
    </location>
</feature>
<dbReference type="InterPro" id="IPR014710">
    <property type="entry name" value="RmlC-like_jellyroll"/>
</dbReference>
<comment type="similarity">
    <text evidence="3">Belongs to the homogentisate dioxygenase family.</text>
</comment>
<evidence type="ECO:0000256" key="5">
    <source>
        <dbReference type="ARBA" id="ARBA00022723"/>
    </source>
</evidence>
<dbReference type="Gene3D" id="2.60.120.10">
    <property type="entry name" value="Jelly Rolls"/>
    <property type="match status" value="1"/>
</dbReference>
<reference evidence="11 12" key="1">
    <citation type="journal article" date="2024" name="Commun. Biol.">
        <title>Comparative genomic analysis of thermophilic fungi reveals convergent evolutionary adaptations and gene losses.</title>
        <authorList>
            <person name="Steindorff A.S."/>
            <person name="Aguilar-Pontes M.V."/>
            <person name="Robinson A.J."/>
            <person name="Andreopoulos B."/>
            <person name="LaButti K."/>
            <person name="Kuo A."/>
            <person name="Mondo S."/>
            <person name="Riley R."/>
            <person name="Otillar R."/>
            <person name="Haridas S."/>
            <person name="Lipzen A."/>
            <person name="Grimwood J."/>
            <person name="Schmutz J."/>
            <person name="Clum A."/>
            <person name="Reid I.D."/>
            <person name="Moisan M.C."/>
            <person name="Butler G."/>
            <person name="Nguyen T.T.M."/>
            <person name="Dewar K."/>
            <person name="Conant G."/>
            <person name="Drula E."/>
            <person name="Henrissat B."/>
            <person name="Hansel C."/>
            <person name="Singer S."/>
            <person name="Hutchinson M.I."/>
            <person name="de Vries R.P."/>
            <person name="Natvig D.O."/>
            <person name="Powell A.J."/>
            <person name="Tsang A."/>
            <person name="Grigoriev I.V."/>
        </authorList>
    </citation>
    <scope>NUCLEOTIDE SEQUENCE [LARGE SCALE GENOMIC DNA]</scope>
    <source>
        <strain evidence="11 12">CBS 494.80</strain>
    </source>
</reference>
<dbReference type="SUPFAM" id="SSF51182">
    <property type="entry name" value="RmlC-like cupins"/>
    <property type="match status" value="1"/>
</dbReference>
<dbReference type="Proteomes" id="UP001595075">
    <property type="component" value="Unassembled WGS sequence"/>
</dbReference>
<keyword evidence="12" id="KW-1185">Reference proteome</keyword>
<comment type="caution">
    <text evidence="11">The sequence shown here is derived from an EMBL/GenBank/DDBJ whole genome shotgun (WGS) entry which is preliminary data.</text>
</comment>